<dbReference type="GO" id="GO:0004674">
    <property type="term" value="F:protein serine/threonine kinase activity"/>
    <property type="evidence" value="ECO:0007669"/>
    <property type="project" value="UniProtKB-KW"/>
</dbReference>
<evidence type="ECO:0000256" key="11">
    <source>
        <dbReference type="ARBA" id="ARBA00022737"/>
    </source>
</evidence>
<dbReference type="InterPro" id="IPR008271">
    <property type="entry name" value="Ser/Thr_kinase_AS"/>
</dbReference>
<dbReference type="FunFam" id="2.130.10.30:FF:000032">
    <property type="entry name" value="Serine/threonine-protein kinase Nek8"/>
    <property type="match status" value="1"/>
</dbReference>
<proteinExistence type="inferred from homology"/>
<protein>
    <recommendedName>
        <fullName evidence="20">Serine/threonine-protein kinase Nek8</fullName>
        <ecNumber evidence="5">2.7.11.1</ecNumber>
    </recommendedName>
    <alternativeName>
        <fullName evidence="21">Never in mitosis A-related kinase 8</fullName>
    </alternativeName>
</protein>
<accession>A0A669CHG3</accession>
<keyword evidence="12" id="KW-0547">Nucleotide-binding</keyword>
<dbReference type="PROSITE" id="PS50012">
    <property type="entry name" value="RCC1_3"/>
    <property type="match status" value="5"/>
</dbReference>
<keyword evidence="6" id="KW-0963">Cytoplasm</keyword>
<dbReference type="CDD" id="cd08220">
    <property type="entry name" value="STKc_Nek8"/>
    <property type="match status" value="1"/>
</dbReference>
<keyword evidence="7" id="KW-0723">Serine/threonine-protein kinase</keyword>
<dbReference type="PROSITE" id="PS50011">
    <property type="entry name" value="PROTEIN_KINASE_DOM"/>
    <property type="match status" value="1"/>
</dbReference>
<dbReference type="PROSITE" id="PS00108">
    <property type="entry name" value="PROTEIN_KINASE_ST"/>
    <property type="match status" value="1"/>
</dbReference>
<dbReference type="InterPro" id="IPR058923">
    <property type="entry name" value="RCC1-like_dom"/>
</dbReference>
<sequence length="671" mass="73486">TERNCISHSSSLCSAVRIVHLCRRRSDMAYVILKEIPVEQMSRDERLAAQNECQVLKLLNHPNIIEYYENFLEDKALMIAMEYAPGGTLADYIQKRCNSLLDEDTILHFFVQILLALYHVHNKLILHRDLKTQNILLDKHQMIVKIGDFGISKILVSKSKAYTVVGTPCYISPELCEGKPYNQKSDIWALGCVLYELASLKRAFEAANLPALVLKIMSGTFAPISDRYSPELRQLILNMLNLDPSKRPQLNEIMALPICIRPLLNLYTDIGNVKMRRYNRSFGLGPGKVHSLPLSSVYTWGSGISTPLRLPMLNTEVLQVSLGRTQKMGVTKSGRLITWEAPSVGSSEASLPGVVEQIQPQFISRFLEGQSGVTIKSVSCGDLFTTCMTDRGIIMTFGSGSNGCLGHGNFNDVTQPKIVEALLGYELIQVSCGASHVLAVTNEREVFAWGRGDNGRLGLGTQDTHNSPQQVCLPGDFEAQRVVCGVDCSMIISNQHSIVACGSNRFNKLGLDKITAGEEPNPLNQVEEVHSYTPVQSAPLNTEKIVYIDIGTAHSVAVTENGQCFTFGSNQHGQIGSSSRRSSRAPCKVSGLQGITMAACGDAFTLAIGSEGEVYTWGKGARGRLGRKEEDSGIPKPVQLDESHPFAVTSVACCHGNTLLATSLTQNKVPR</sequence>
<evidence type="ECO:0000256" key="9">
    <source>
        <dbReference type="ARBA" id="ARBA00022679"/>
    </source>
</evidence>
<dbReference type="PRINTS" id="PR00633">
    <property type="entry name" value="RCCNDNSATION"/>
</dbReference>
<keyword evidence="15" id="KW-0460">Magnesium</keyword>
<evidence type="ECO:0000256" key="19">
    <source>
        <dbReference type="ARBA" id="ARBA00048679"/>
    </source>
</evidence>
<dbReference type="InterPro" id="IPR000408">
    <property type="entry name" value="Reg_chr_condens"/>
</dbReference>
<dbReference type="PANTHER" id="PTHR44535:SF4">
    <property type="entry name" value="SERINE_THREONINE-PROTEIN KINASE NEK8"/>
    <property type="match status" value="1"/>
</dbReference>
<comment type="catalytic activity">
    <reaction evidence="18">
        <text>L-threonyl-[protein] + ATP = O-phospho-L-threonyl-[protein] + ADP + H(+)</text>
        <dbReference type="Rhea" id="RHEA:46608"/>
        <dbReference type="Rhea" id="RHEA-COMP:11060"/>
        <dbReference type="Rhea" id="RHEA-COMP:11605"/>
        <dbReference type="ChEBI" id="CHEBI:15378"/>
        <dbReference type="ChEBI" id="CHEBI:30013"/>
        <dbReference type="ChEBI" id="CHEBI:30616"/>
        <dbReference type="ChEBI" id="CHEBI:61977"/>
        <dbReference type="ChEBI" id="CHEBI:456216"/>
        <dbReference type="EC" id="2.7.11.1"/>
    </reaction>
</comment>
<feature type="repeat" description="RCC1" evidence="22">
    <location>
        <begin position="496"/>
        <end position="561"/>
    </location>
</feature>
<dbReference type="GeneTree" id="ENSGT00940000159297"/>
<dbReference type="SUPFAM" id="SSF56112">
    <property type="entry name" value="Protein kinase-like (PK-like)"/>
    <property type="match status" value="1"/>
</dbReference>
<name>A0A669CHG3_ORENI</name>
<dbReference type="GO" id="GO:0046872">
    <property type="term" value="F:metal ion binding"/>
    <property type="evidence" value="ECO:0007669"/>
    <property type="project" value="UniProtKB-KW"/>
</dbReference>
<gene>
    <name evidence="24" type="primary">NEK8</name>
    <name evidence="24" type="synonym">nek8</name>
</gene>
<dbReference type="InterPro" id="IPR009091">
    <property type="entry name" value="RCC1/BLIP-II"/>
</dbReference>
<feature type="repeat" description="RCC1" evidence="22">
    <location>
        <begin position="562"/>
        <end position="611"/>
    </location>
</feature>
<feature type="domain" description="Protein kinase" evidence="23">
    <location>
        <begin position="1"/>
        <end position="264"/>
    </location>
</feature>
<evidence type="ECO:0000256" key="4">
    <source>
        <dbReference type="ARBA" id="ARBA00010886"/>
    </source>
</evidence>
<reference evidence="24" key="3">
    <citation type="submission" date="2025-09" db="UniProtKB">
        <authorList>
            <consortium name="Ensembl"/>
        </authorList>
    </citation>
    <scope>IDENTIFICATION</scope>
</reference>
<organism evidence="24 25">
    <name type="scientific">Oreochromis niloticus</name>
    <name type="common">Nile tilapia</name>
    <name type="synonym">Tilapia nilotica</name>
    <dbReference type="NCBI Taxonomy" id="8128"/>
    <lineage>
        <taxon>Eukaryota</taxon>
        <taxon>Metazoa</taxon>
        <taxon>Chordata</taxon>
        <taxon>Craniata</taxon>
        <taxon>Vertebrata</taxon>
        <taxon>Euteleostomi</taxon>
        <taxon>Actinopterygii</taxon>
        <taxon>Neopterygii</taxon>
        <taxon>Teleostei</taxon>
        <taxon>Neoteleostei</taxon>
        <taxon>Acanthomorphata</taxon>
        <taxon>Ovalentaria</taxon>
        <taxon>Cichlomorphae</taxon>
        <taxon>Cichliformes</taxon>
        <taxon>Cichlidae</taxon>
        <taxon>African cichlids</taxon>
        <taxon>Pseudocrenilabrinae</taxon>
        <taxon>Oreochromini</taxon>
        <taxon>Oreochromis</taxon>
    </lineage>
</organism>
<dbReference type="Gene3D" id="2.130.10.30">
    <property type="entry name" value="Regulator of chromosome condensation 1/beta-lactamase-inhibitor protein II"/>
    <property type="match status" value="2"/>
</dbReference>
<feature type="repeat" description="RCC1" evidence="22">
    <location>
        <begin position="444"/>
        <end position="495"/>
    </location>
</feature>
<evidence type="ECO:0000256" key="13">
    <source>
        <dbReference type="ARBA" id="ARBA00022777"/>
    </source>
</evidence>
<dbReference type="GO" id="GO:0005930">
    <property type="term" value="C:axoneme"/>
    <property type="evidence" value="ECO:0007669"/>
    <property type="project" value="UniProtKB-SubCell"/>
</dbReference>
<evidence type="ECO:0000256" key="17">
    <source>
        <dbReference type="ARBA" id="ARBA00023273"/>
    </source>
</evidence>
<dbReference type="InterPro" id="IPR000719">
    <property type="entry name" value="Prot_kinase_dom"/>
</dbReference>
<comment type="cofactor">
    <cofactor evidence="1">
        <name>Mg(2+)</name>
        <dbReference type="ChEBI" id="CHEBI:18420"/>
    </cofactor>
</comment>
<dbReference type="EC" id="2.7.11.1" evidence="5"/>
<evidence type="ECO:0000256" key="2">
    <source>
        <dbReference type="ARBA" id="ARBA00004300"/>
    </source>
</evidence>
<dbReference type="InterPro" id="IPR051997">
    <property type="entry name" value="STK_NEK"/>
</dbReference>
<evidence type="ECO:0000256" key="18">
    <source>
        <dbReference type="ARBA" id="ARBA00047899"/>
    </source>
</evidence>
<dbReference type="Gene3D" id="1.10.510.10">
    <property type="entry name" value="Transferase(Phosphotransferase) domain 1"/>
    <property type="match status" value="1"/>
</dbReference>
<dbReference type="SUPFAM" id="SSF50985">
    <property type="entry name" value="RCC1/BLIP-II"/>
    <property type="match status" value="1"/>
</dbReference>
<keyword evidence="8" id="KW-0597">Phosphoprotein</keyword>
<dbReference type="PANTHER" id="PTHR44535">
    <property type="entry name" value="PROTEIN CBG16200"/>
    <property type="match status" value="1"/>
</dbReference>
<dbReference type="FunFam" id="3.30.200.20:FF:000243">
    <property type="entry name" value="serine/threonine-protein kinase Nek8"/>
    <property type="match status" value="1"/>
</dbReference>
<evidence type="ECO:0000313" key="25">
    <source>
        <dbReference type="Proteomes" id="UP000005207"/>
    </source>
</evidence>
<evidence type="ECO:0000256" key="1">
    <source>
        <dbReference type="ARBA" id="ARBA00001946"/>
    </source>
</evidence>
<comment type="subcellular location">
    <subcellularLocation>
        <location evidence="3">Cytoplasm</location>
        <location evidence="3">Cytoskeleton</location>
        <location evidence="3">Cilium axoneme</location>
    </subcellularLocation>
    <subcellularLocation>
        <location evidence="2">Cytoplasm</location>
        <location evidence="2">Cytoskeleton</location>
        <location evidence="2">Microtubule organizing center</location>
        <location evidence="2">Centrosome</location>
    </subcellularLocation>
</comment>
<dbReference type="Pfam" id="PF00069">
    <property type="entry name" value="Pkinase"/>
    <property type="match status" value="1"/>
</dbReference>
<evidence type="ECO:0000259" key="23">
    <source>
        <dbReference type="PROSITE" id="PS50011"/>
    </source>
</evidence>
<feature type="repeat" description="RCC1" evidence="22">
    <location>
        <begin position="612"/>
        <end position="664"/>
    </location>
</feature>
<reference evidence="24" key="2">
    <citation type="submission" date="2025-08" db="UniProtKB">
        <authorList>
            <consortium name="Ensembl"/>
        </authorList>
    </citation>
    <scope>IDENTIFICATION</scope>
</reference>
<evidence type="ECO:0000256" key="6">
    <source>
        <dbReference type="ARBA" id="ARBA00022490"/>
    </source>
</evidence>
<keyword evidence="10" id="KW-0479">Metal-binding</keyword>
<comment type="catalytic activity">
    <reaction evidence="19">
        <text>L-seryl-[protein] + ATP = O-phospho-L-seryl-[protein] + ADP + H(+)</text>
        <dbReference type="Rhea" id="RHEA:17989"/>
        <dbReference type="Rhea" id="RHEA-COMP:9863"/>
        <dbReference type="Rhea" id="RHEA-COMP:11604"/>
        <dbReference type="ChEBI" id="CHEBI:15378"/>
        <dbReference type="ChEBI" id="CHEBI:29999"/>
        <dbReference type="ChEBI" id="CHEBI:30616"/>
        <dbReference type="ChEBI" id="CHEBI:83421"/>
        <dbReference type="ChEBI" id="CHEBI:456216"/>
        <dbReference type="EC" id="2.7.11.1"/>
    </reaction>
</comment>
<evidence type="ECO:0000256" key="5">
    <source>
        <dbReference type="ARBA" id="ARBA00012513"/>
    </source>
</evidence>
<dbReference type="SMART" id="SM00220">
    <property type="entry name" value="S_TKc"/>
    <property type="match status" value="1"/>
</dbReference>
<dbReference type="Proteomes" id="UP000005207">
    <property type="component" value="Linkage group LG14"/>
</dbReference>
<dbReference type="GO" id="GO:0009887">
    <property type="term" value="P:animal organ morphogenesis"/>
    <property type="evidence" value="ECO:0007669"/>
    <property type="project" value="TreeGrafter"/>
</dbReference>
<evidence type="ECO:0000256" key="15">
    <source>
        <dbReference type="ARBA" id="ARBA00022842"/>
    </source>
</evidence>
<dbReference type="FunFam" id="1.10.510.10:FF:000262">
    <property type="entry name" value="Serine/threonine-protein kinase Nek8"/>
    <property type="match status" value="1"/>
</dbReference>
<keyword evidence="13" id="KW-0418">Kinase</keyword>
<keyword evidence="16" id="KW-0206">Cytoskeleton</keyword>
<evidence type="ECO:0000256" key="8">
    <source>
        <dbReference type="ARBA" id="ARBA00022553"/>
    </source>
</evidence>
<keyword evidence="17" id="KW-0966">Cell projection</keyword>
<evidence type="ECO:0000313" key="24">
    <source>
        <dbReference type="Ensembl" id="ENSONIP00000045962.1"/>
    </source>
</evidence>
<keyword evidence="25" id="KW-1185">Reference proteome</keyword>
<dbReference type="GO" id="GO:0005813">
    <property type="term" value="C:centrosome"/>
    <property type="evidence" value="ECO:0007669"/>
    <property type="project" value="UniProtKB-SubCell"/>
</dbReference>
<dbReference type="InterPro" id="IPR044120">
    <property type="entry name" value="STKc_Nek8"/>
</dbReference>
<dbReference type="GO" id="GO:0005524">
    <property type="term" value="F:ATP binding"/>
    <property type="evidence" value="ECO:0007669"/>
    <property type="project" value="UniProtKB-KW"/>
</dbReference>
<evidence type="ECO:0000256" key="20">
    <source>
        <dbReference type="ARBA" id="ARBA00067737"/>
    </source>
</evidence>
<dbReference type="FunFam" id="2.130.10.30:FF:000017">
    <property type="entry name" value="Serine/threonine-protein kinase Nek8"/>
    <property type="match status" value="1"/>
</dbReference>
<feature type="repeat" description="RCC1" evidence="22">
    <location>
        <begin position="392"/>
        <end position="443"/>
    </location>
</feature>
<dbReference type="InterPro" id="IPR011009">
    <property type="entry name" value="Kinase-like_dom_sf"/>
</dbReference>
<dbReference type="Gene3D" id="3.30.200.20">
    <property type="entry name" value="Phosphorylase Kinase, domain 1"/>
    <property type="match status" value="1"/>
</dbReference>
<evidence type="ECO:0000256" key="10">
    <source>
        <dbReference type="ARBA" id="ARBA00022723"/>
    </source>
</evidence>
<evidence type="ECO:0000256" key="22">
    <source>
        <dbReference type="PROSITE-ProRule" id="PRU00235"/>
    </source>
</evidence>
<keyword evidence="9" id="KW-0808">Transferase</keyword>
<evidence type="ECO:0000256" key="7">
    <source>
        <dbReference type="ARBA" id="ARBA00022527"/>
    </source>
</evidence>
<evidence type="ECO:0000256" key="14">
    <source>
        <dbReference type="ARBA" id="ARBA00022840"/>
    </source>
</evidence>
<evidence type="ECO:0000256" key="16">
    <source>
        <dbReference type="ARBA" id="ARBA00023212"/>
    </source>
</evidence>
<comment type="similarity">
    <text evidence="4">Belongs to the protein kinase superfamily. NEK Ser/Thr protein kinase family. NIMA subfamily.</text>
</comment>
<keyword evidence="11" id="KW-0677">Repeat</keyword>
<dbReference type="Pfam" id="PF25390">
    <property type="entry name" value="WD40_RLD"/>
    <property type="match status" value="1"/>
</dbReference>
<evidence type="ECO:0000256" key="3">
    <source>
        <dbReference type="ARBA" id="ARBA00004430"/>
    </source>
</evidence>
<dbReference type="AlphaFoldDB" id="A0A669CHG3"/>
<dbReference type="Ensembl" id="ENSONIT00000058363.1">
    <property type="protein sequence ID" value="ENSONIP00000045962.1"/>
    <property type="gene ID" value="ENSONIG00000013168.2"/>
</dbReference>
<reference evidence="25" key="1">
    <citation type="submission" date="2012-01" db="EMBL/GenBank/DDBJ databases">
        <title>The Genome Sequence of Oreochromis niloticus (Nile Tilapia).</title>
        <authorList>
            <consortium name="Broad Institute Genome Assembly Team"/>
            <consortium name="Broad Institute Sequencing Platform"/>
            <person name="Di Palma F."/>
            <person name="Johnson J."/>
            <person name="Lander E.S."/>
            <person name="Lindblad-Toh K."/>
        </authorList>
    </citation>
    <scope>NUCLEOTIDE SEQUENCE [LARGE SCALE GENOMIC DNA]</scope>
</reference>
<evidence type="ECO:0000256" key="21">
    <source>
        <dbReference type="ARBA" id="ARBA00082686"/>
    </source>
</evidence>
<evidence type="ECO:0000256" key="12">
    <source>
        <dbReference type="ARBA" id="ARBA00022741"/>
    </source>
</evidence>
<keyword evidence="14" id="KW-0067">ATP-binding</keyword>